<evidence type="ECO:0000256" key="1">
    <source>
        <dbReference type="SAM" id="Coils"/>
    </source>
</evidence>
<reference evidence="4" key="1">
    <citation type="journal article" date="2019" name="Int. J. Syst. Evol. Microbiol.">
        <title>The Global Catalogue of Microorganisms (GCM) 10K type strain sequencing project: providing services to taxonomists for standard genome sequencing and annotation.</title>
        <authorList>
            <consortium name="The Broad Institute Genomics Platform"/>
            <consortium name="The Broad Institute Genome Sequencing Center for Infectious Disease"/>
            <person name="Wu L."/>
            <person name="Ma J."/>
        </authorList>
    </citation>
    <scope>NUCLEOTIDE SEQUENCE [LARGE SCALE GENOMIC DNA]</scope>
    <source>
        <strain evidence="4">CCUG 59778</strain>
    </source>
</reference>
<feature type="coiled-coil region" evidence="1">
    <location>
        <begin position="55"/>
        <end position="89"/>
    </location>
</feature>
<dbReference type="EMBL" id="JBHSKF010000019">
    <property type="protein sequence ID" value="MFC5290934.1"/>
    <property type="molecule type" value="Genomic_DNA"/>
</dbReference>
<keyword evidence="4" id="KW-1185">Reference proteome</keyword>
<organism evidence="3 4">
    <name type="scientific">Actinokineospora guangxiensis</name>
    <dbReference type="NCBI Taxonomy" id="1490288"/>
    <lineage>
        <taxon>Bacteria</taxon>
        <taxon>Bacillati</taxon>
        <taxon>Actinomycetota</taxon>
        <taxon>Actinomycetes</taxon>
        <taxon>Pseudonocardiales</taxon>
        <taxon>Pseudonocardiaceae</taxon>
        <taxon>Actinokineospora</taxon>
    </lineage>
</organism>
<sequence length="238" mass="26577">MVDTKIRTVQEAANPDTRSSSIEVAAPSTSAAESTAAQILQDAHSQAAEILAQARQVAEQDVAQDRERVQLAEQERDSAFDRARQLSQQLTEMHESTLDRIRVADEERDTALARAHKLSVELNDLHDTTMERVRKVEDERDAALARSRQLSQELETLYTKIAELREQLYNVASLRLKEQSDLTSARLEIANLRTKLAELGAIRPSLPSGGDEHDDDRSKRRGKTADGMRVLDKPVVGD</sequence>
<feature type="compositionally biased region" description="Basic and acidic residues" evidence="2">
    <location>
        <begin position="215"/>
        <end position="232"/>
    </location>
</feature>
<dbReference type="RefSeq" id="WP_378250833.1">
    <property type="nucleotide sequence ID" value="NZ_JBHSKF010000019.1"/>
</dbReference>
<evidence type="ECO:0000313" key="4">
    <source>
        <dbReference type="Proteomes" id="UP001596157"/>
    </source>
</evidence>
<protein>
    <submittedName>
        <fullName evidence="3">Uncharacterized protein</fullName>
    </submittedName>
</protein>
<accession>A0ABW0EUR9</accession>
<evidence type="ECO:0000256" key="2">
    <source>
        <dbReference type="SAM" id="MobiDB-lite"/>
    </source>
</evidence>
<feature type="region of interest" description="Disordered" evidence="2">
    <location>
        <begin position="202"/>
        <end position="238"/>
    </location>
</feature>
<comment type="caution">
    <text evidence="3">The sequence shown here is derived from an EMBL/GenBank/DDBJ whole genome shotgun (WGS) entry which is preliminary data.</text>
</comment>
<gene>
    <name evidence="3" type="ORF">ACFPM7_28120</name>
</gene>
<dbReference type="Proteomes" id="UP001596157">
    <property type="component" value="Unassembled WGS sequence"/>
</dbReference>
<name>A0ABW0EUR9_9PSEU</name>
<keyword evidence="1" id="KW-0175">Coiled coil</keyword>
<proteinExistence type="predicted"/>
<evidence type="ECO:0000313" key="3">
    <source>
        <dbReference type="EMBL" id="MFC5290934.1"/>
    </source>
</evidence>
<feature type="coiled-coil region" evidence="1">
    <location>
        <begin position="133"/>
        <end position="167"/>
    </location>
</feature>